<keyword evidence="6" id="KW-1185">Reference proteome</keyword>
<evidence type="ECO:0000313" key="5">
    <source>
        <dbReference type="EMBL" id="MFC4059535.1"/>
    </source>
</evidence>
<dbReference type="RefSeq" id="WP_377287901.1">
    <property type="nucleotide sequence ID" value="NZ_JBHSBM010000017.1"/>
</dbReference>
<evidence type="ECO:0000259" key="4">
    <source>
        <dbReference type="PROSITE" id="PS50011"/>
    </source>
</evidence>
<dbReference type="PANTHER" id="PTHR45832:SF22">
    <property type="entry name" value="SERINE_THREONINE-PROTEIN KINASE SAMKA-RELATED"/>
    <property type="match status" value="1"/>
</dbReference>
<evidence type="ECO:0000313" key="6">
    <source>
        <dbReference type="Proteomes" id="UP001595850"/>
    </source>
</evidence>
<organism evidence="5 6">
    <name type="scientific">Planomonospora corallina</name>
    <dbReference type="NCBI Taxonomy" id="1806052"/>
    <lineage>
        <taxon>Bacteria</taxon>
        <taxon>Bacillati</taxon>
        <taxon>Actinomycetota</taxon>
        <taxon>Actinomycetes</taxon>
        <taxon>Streptosporangiales</taxon>
        <taxon>Streptosporangiaceae</taxon>
        <taxon>Planomonospora</taxon>
    </lineage>
</organism>
<dbReference type="Gene3D" id="1.10.510.10">
    <property type="entry name" value="Transferase(Phosphotransferase) domain 1"/>
    <property type="match status" value="1"/>
</dbReference>
<reference evidence="6" key="1">
    <citation type="journal article" date="2019" name="Int. J. Syst. Evol. Microbiol.">
        <title>The Global Catalogue of Microorganisms (GCM) 10K type strain sequencing project: providing services to taxonomists for standard genome sequencing and annotation.</title>
        <authorList>
            <consortium name="The Broad Institute Genomics Platform"/>
            <consortium name="The Broad Institute Genome Sequencing Center for Infectious Disease"/>
            <person name="Wu L."/>
            <person name="Ma J."/>
        </authorList>
    </citation>
    <scope>NUCLEOTIDE SEQUENCE [LARGE SCALE GENOMIC DNA]</scope>
    <source>
        <strain evidence="6">TBRC 4489</strain>
    </source>
</reference>
<dbReference type="EC" id="2.7.11.1" evidence="5"/>
<feature type="domain" description="Protein kinase" evidence="4">
    <location>
        <begin position="1"/>
        <end position="248"/>
    </location>
</feature>
<dbReference type="Gene3D" id="3.30.200.20">
    <property type="entry name" value="Phosphorylase Kinase, domain 1"/>
    <property type="match status" value="1"/>
</dbReference>
<dbReference type="PROSITE" id="PS00108">
    <property type="entry name" value="PROTEIN_KINASE_ST"/>
    <property type="match status" value="1"/>
</dbReference>
<accession>A0ABV8ICH2</accession>
<dbReference type="PROSITE" id="PS50011">
    <property type="entry name" value="PROTEIN_KINASE_DOM"/>
    <property type="match status" value="1"/>
</dbReference>
<dbReference type="PANTHER" id="PTHR45832">
    <property type="entry name" value="SERINE/THREONINE-PROTEIN KINASE SAMKA-RELATED-RELATED"/>
    <property type="match status" value="1"/>
</dbReference>
<dbReference type="InterPro" id="IPR000719">
    <property type="entry name" value="Prot_kinase_dom"/>
</dbReference>
<keyword evidence="3" id="KW-0067">ATP-binding</keyword>
<dbReference type="InterPro" id="IPR008271">
    <property type="entry name" value="Ser/Thr_kinase_AS"/>
</dbReference>
<dbReference type="InterPro" id="IPR011009">
    <property type="entry name" value="Kinase-like_dom_sf"/>
</dbReference>
<comment type="similarity">
    <text evidence="1">Belongs to the protein kinase superfamily. STE Ser/Thr protein kinase family. STE20 subfamily.</text>
</comment>
<dbReference type="SUPFAM" id="SSF56112">
    <property type="entry name" value="Protein kinase-like (PK-like)"/>
    <property type="match status" value="1"/>
</dbReference>
<dbReference type="Proteomes" id="UP001595850">
    <property type="component" value="Unassembled WGS sequence"/>
</dbReference>
<name>A0ABV8ICH2_9ACTN</name>
<sequence>MLHKLGEGGQGAVYIGMAPDGRQVAVKVLHAWFHGGTKEREGFLREVAAARRVPQFSTAQVIGAGIEGDSAYIVSEYVPGRSLERLVREDGPLGGGGLVRPAIATSAALEAIHSTGVVHRDFKPANVLIGPDGPRVIDFGIAKALDQVTMASGGIKGTPAYMSPEQISGLRVGPESDIFSWASSMYFAATGRLAFNGATLFQIYDSIAHRQPDPLAVPPPLRDPLAACFRKEPGARPTAAQLMMTIAS</sequence>
<keyword evidence="5" id="KW-0418">Kinase</keyword>
<evidence type="ECO:0000256" key="3">
    <source>
        <dbReference type="ARBA" id="ARBA00022840"/>
    </source>
</evidence>
<protein>
    <submittedName>
        <fullName evidence="5">Serine/threonine-protein kinase</fullName>
        <ecNumber evidence="5">2.7.11.1</ecNumber>
    </submittedName>
</protein>
<dbReference type="GO" id="GO:0004674">
    <property type="term" value="F:protein serine/threonine kinase activity"/>
    <property type="evidence" value="ECO:0007669"/>
    <property type="project" value="UniProtKB-EC"/>
</dbReference>
<keyword evidence="2" id="KW-0547">Nucleotide-binding</keyword>
<proteinExistence type="inferred from homology"/>
<evidence type="ECO:0000256" key="1">
    <source>
        <dbReference type="ARBA" id="ARBA00008874"/>
    </source>
</evidence>
<dbReference type="EMBL" id="JBHSBM010000017">
    <property type="protein sequence ID" value="MFC4059535.1"/>
    <property type="molecule type" value="Genomic_DNA"/>
</dbReference>
<dbReference type="Pfam" id="PF00069">
    <property type="entry name" value="Pkinase"/>
    <property type="match status" value="1"/>
</dbReference>
<dbReference type="InterPro" id="IPR051931">
    <property type="entry name" value="PAK3-like"/>
</dbReference>
<gene>
    <name evidence="5" type="ORF">ACFOWE_14620</name>
</gene>
<comment type="caution">
    <text evidence="5">The sequence shown here is derived from an EMBL/GenBank/DDBJ whole genome shotgun (WGS) entry which is preliminary data.</text>
</comment>
<keyword evidence="5" id="KW-0808">Transferase</keyword>
<dbReference type="CDD" id="cd14014">
    <property type="entry name" value="STKc_PknB_like"/>
    <property type="match status" value="1"/>
</dbReference>
<evidence type="ECO:0000256" key="2">
    <source>
        <dbReference type="ARBA" id="ARBA00022741"/>
    </source>
</evidence>